<dbReference type="AlphaFoldDB" id="T1J825"/>
<feature type="region of interest" description="Disordered" evidence="1">
    <location>
        <begin position="89"/>
        <end position="114"/>
    </location>
</feature>
<evidence type="ECO:0000256" key="1">
    <source>
        <dbReference type="SAM" id="MobiDB-lite"/>
    </source>
</evidence>
<organism evidence="2 3">
    <name type="scientific">Strigamia maritima</name>
    <name type="common">European centipede</name>
    <name type="synonym">Geophilus maritimus</name>
    <dbReference type="NCBI Taxonomy" id="126957"/>
    <lineage>
        <taxon>Eukaryota</taxon>
        <taxon>Metazoa</taxon>
        <taxon>Ecdysozoa</taxon>
        <taxon>Arthropoda</taxon>
        <taxon>Myriapoda</taxon>
        <taxon>Chilopoda</taxon>
        <taxon>Pleurostigmophora</taxon>
        <taxon>Geophilomorpha</taxon>
        <taxon>Linotaeniidae</taxon>
        <taxon>Strigamia</taxon>
    </lineage>
</organism>
<reference evidence="2" key="2">
    <citation type="submission" date="2015-02" db="UniProtKB">
        <authorList>
            <consortium name="EnsemblMetazoa"/>
        </authorList>
    </citation>
    <scope>IDENTIFICATION</scope>
</reference>
<dbReference type="EnsemblMetazoa" id="SMAR009845-RA">
    <property type="protein sequence ID" value="SMAR009845-PA"/>
    <property type="gene ID" value="SMAR009845"/>
</dbReference>
<name>T1J825_STRMM</name>
<evidence type="ECO:0000313" key="3">
    <source>
        <dbReference type="Proteomes" id="UP000014500"/>
    </source>
</evidence>
<protein>
    <submittedName>
        <fullName evidence="2">Uncharacterized protein</fullName>
    </submittedName>
</protein>
<dbReference type="EMBL" id="JH431946">
    <property type="status" value="NOT_ANNOTATED_CDS"/>
    <property type="molecule type" value="Genomic_DNA"/>
</dbReference>
<sequence length="131" mass="14473">MQEQNIMFDFILFTYGILAEYLRNTCGILAEYLRNTCGILAEYLRNTCGILAEYLRNTCGDTTAANNGSPKSHVIVLAAPDTVDRSSNELIEGRGNKINRSSKSGKIARARRNSEIDASAQANQHFKGLIN</sequence>
<reference evidence="3" key="1">
    <citation type="submission" date="2011-05" db="EMBL/GenBank/DDBJ databases">
        <authorList>
            <person name="Richards S.R."/>
            <person name="Qu J."/>
            <person name="Jiang H."/>
            <person name="Jhangiani S.N."/>
            <person name="Agravi P."/>
            <person name="Goodspeed R."/>
            <person name="Gross S."/>
            <person name="Mandapat C."/>
            <person name="Jackson L."/>
            <person name="Mathew T."/>
            <person name="Pu L."/>
            <person name="Thornton R."/>
            <person name="Saada N."/>
            <person name="Wilczek-Boney K.B."/>
            <person name="Lee S."/>
            <person name="Kovar C."/>
            <person name="Wu Y."/>
            <person name="Scherer S.E."/>
            <person name="Worley K.C."/>
            <person name="Muzny D.M."/>
            <person name="Gibbs R."/>
        </authorList>
    </citation>
    <scope>NUCLEOTIDE SEQUENCE</scope>
    <source>
        <strain evidence="3">Brora</strain>
    </source>
</reference>
<accession>T1J825</accession>
<dbReference type="HOGENOM" id="CLU_1930178_0_0_1"/>
<keyword evidence="3" id="KW-1185">Reference proteome</keyword>
<proteinExistence type="predicted"/>
<dbReference type="Proteomes" id="UP000014500">
    <property type="component" value="Unassembled WGS sequence"/>
</dbReference>
<evidence type="ECO:0000313" key="2">
    <source>
        <dbReference type="EnsemblMetazoa" id="SMAR009845-PA"/>
    </source>
</evidence>